<evidence type="ECO:0000256" key="2">
    <source>
        <dbReference type="SAM" id="Phobius"/>
    </source>
</evidence>
<dbReference type="InterPro" id="IPR036291">
    <property type="entry name" value="NAD(P)-bd_dom_sf"/>
</dbReference>
<keyword evidence="2" id="KW-1133">Transmembrane helix</keyword>
<dbReference type="InterPro" id="IPR003869">
    <property type="entry name" value="Polysac_CapD-like"/>
</dbReference>
<reference evidence="4 5" key="1">
    <citation type="submission" date="2016-10" db="EMBL/GenBank/DDBJ databases">
        <authorList>
            <person name="de Groot N.N."/>
        </authorList>
    </citation>
    <scope>NUCLEOTIDE SEQUENCE [LARGE SCALE GENOMIC DNA]</scope>
    <source>
        <strain evidence="4 5">DSM 22789</strain>
    </source>
</reference>
<dbReference type="Proteomes" id="UP000198785">
    <property type="component" value="Unassembled WGS sequence"/>
</dbReference>
<evidence type="ECO:0000313" key="5">
    <source>
        <dbReference type="Proteomes" id="UP000198785"/>
    </source>
</evidence>
<protein>
    <submittedName>
        <fullName evidence="4">NDP-sugar epimerase, includes UDP-GlcNAc-inverting 4,6-dehydratase FlaA1 and capsular polysaccharide biosynthesis protein EpsC</fullName>
    </submittedName>
</protein>
<feature type="transmembrane region" description="Helical" evidence="2">
    <location>
        <begin position="123"/>
        <end position="143"/>
    </location>
</feature>
<keyword evidence="5" id="KW-1185">Reference proteome</keyword>
<dbReference type="Gene3D" id="3.40.50.720">
    <property type="entry name" value="NAD(P)-binding Rossmann-like Domain"/>
    <property type="match status" value="2"/>
</dbReference>
<comment type="similarity">
    <text evidence="1">Belongs to the polysaccharide synthase family.</text>
</comment>
<accession>A0A1I6UPJ9</accession>
<dbReference type="STRING" id="683125.SAMN05660206_109150"/>
<dbReference type="RefSeq" id="WP_093366601.1">
    <property type="nucleotide sequence ID" value="NZ_FOZZ01000009.1"/>
</dbReference>
<keyword evidence="2" id="KW-0472">Membrane</keyword>
<dbReference type="InterPro" id="IPR051203">
    <property type="entry name" value="Polysaccharide_Synthase-Rel"/>
</dbReference>
<dbReference type="PANTHER" id="PTHR43318">
    <property type="entry name" value="UDP-N-ACETYLGLUCOSAMINE 4,6-DEHYDRATASE"/>
    <property type="match status" value="1"/>
</dbReference>
<dbReference type="Pfam" id="PF02719">
    <property type="entry name" value="Polysacc_synt_2"/>
    <property type="match status" value="1"/>
</dbReference>
<feature type="transmembrane region" description="Helical" evidence="2">
    <location>
        <begin position="17"/>
        <end position="38"/>
    </location>
</feature>
<dbReference type="OrthoDB" id="9803111at2"/>
<feature type="transmembrane region" description="Helical" evidence="2">
    <location>
        <begin position="50"/>
        <end position="68"/>
    </location>
</feature>
<organism evidence="4 5">
    <name type="scientific">Sphingobacterium wenxiniae</name>
    <dbReference type="NCBI Taxonomy" id="683125"/>
    <lineage>
        <taxon>Bacteria</taxon>
        <taxon>Pseudomonadati</taxon>
        <taxon>Bacteroidota</taxon>
        <taxon>Sphingobacteriia</taxon>
        <taxon>Sphingobacteriales</taxon>
        <taxon>Sphingobacteriaceae</taxon>
        <taxon>Sphingobacterium</taxon>
    </lineage>
</organism>
<proteinExistence type="inferred from homology"/>
<dbReference type="Pfam" id="PF13727">
    <property type="entry name" value="CoA_binding_3"/>
    <property type="match status" value="1"/>
</dbReference>
<dbReference type="SUPFAM" id="SSF51735">
    <property type="entry name" value="NAD(P)-binding Rossmann-fold domains"/>
    <property type="match status" value="2"/>
</dbReference>
<evidence type="ECO:0000313" key="4">
    <source>
        <dbReference type="EMBL" id="SFT03338.1"/>
    </source>
</evidence>
<dbReference type="EMBL" id="FOZZ01000009">
    <property type="protein sequence ID" value="SFT03338.1"/>
    <property type="molecule type" value="Genomic_DNA"/>
</dbReference>
<name>A0A1I6UPJ9_9SPHI</name>
<keyword evidence="2" id="KW-0812">Transmembrane</keyword>
<gene>
    <name evidence="4" type="ORF">SAMN05660206_109150</name>
</gene>
<feature type="transmembrane region" description="Helical" evidence="2">
    <location>
        <begin position="80"/>
        <end position="103"/>
    </location>
</feature>
<evidence type="ECO:0000256" key="1">
    <source>
        <dbReference type="ARBA" id="ARBA00007430"/>
    </source>
</evidence>
<dbReference type="AlphaFoldDB" id="A0A1I6UPJ9"/>
<feature type="domain" description="Polysaccharide biosynthesis protein CapD-like" evidence="3">
    <location>
        <begin position="300"/>
        <end position="582"/>
    </location>
</feature>
<evidence type="ECO:0000259" key="3">
    <source>
        <dbReference type="Pfam" id="PF02719"/>
    </source>
</evidence>
<sequence length="642" mass="73281">MQLYSWIRRFRKDNPRWVVLLIDLFIVFFCYILSNFIINSFKGRFDYGIMIRKSVLVLAVYGFSFYIFKTYRGIIRRSGLLDIQRIMLTVMMAGSILMVLTFLNRQFTSPSDYWAIYLRLSYGVTFMHAFFTIVTMVAARIMYKWLYEKLFWGKQTVERVLLIGAGNMGNITYNLFQNDVRGKYKVVGFADDNRSRIGKRINGFKILDLNSIDEQMIRYMHVDHIIIAVDDNNSERIASISSKIEPLPAKLKIMPSSAKLLSGEVATRQLRTLKIDDLLGRESIKLNNPIVHESLEGKIVLVTGAAGSIGAELARQIAFSPFSKLILLDQAESALYDVQQEIKDIAPKGVRYIVGNVRDKIFMEGIFAKYQPQIVFHAAAYKHVPLMEQNPYESIRTNVCGSKNVADLADKYGVEKFVMVSTDKAVNPTNVMGATKRIAEIYVSALNMRSATNFIVTRFGNVLGSNGSVIPLFERQLKKGGPLTVTHPDIIRYFMTIPEACQLVQEAAIMGRGGEIYVFDMGEPVKIMDLAKRMIRLQGFRYPEDINIEITGLRPGEKKYEELLANDENTLKTHHEKIMIAKVNMCDIDGKKEKIESLCKLIHNNKVHSSMELVSHMKEIVPEYISQNSIYEELDSQTQEEL</sequence>
<dbReference type="PANTHER" id="PTHR43318:SF1">
    <property type="entry name" value="POLYSACCHARIDE BIOSYNTHESIS PROTEIN EPSC-RELATED"/>
    <property type="match status" value="1"/>
</dbReference>
<dbReference type="CDD" id="cd05237">
    <property type="entry name" value="UDP_invert_4-6DH_SDR_e"/>
    <property type="match status" value="1"/>
</dbReference>